<dbReference type="Proteomes" id="UP001610706">
    <property type="component" value="Unassembled WGS sequence"/>
</dbReference>
<organism evidence="1 2">
    <name type="scientific">Oceanimonas smirnovii</name>
    <dbReference type="NCBI Taxonomy" id="264574"/>
    <lineage>
        <taxon>Bacteria</taxon>
        <taxon>Pseudomonadati</taxon>
        <taxon>Pseudomonadota</taxon>
        <taxon>Gammaproteobacteria</taxon>
        <taxon>Aeromonadales</taxon>
        <taxon>Aeromonadaceae</taxon>
        <taxon>Oceanimonas</taxon>
    </lineage>
</organism>
<reference evidence="1 2" key="1">
    <citation type="submission" date="2024-08" db="EMBL/GenBank/DDBJ databases">
        <title>Oceanimonas smirnovii Genome sequencing and assembly.</title>
        <authorList>
            <person name="Tang B."/>
        </authorList>
    </citation>
    <scope>NUCLEOTIDE SEQUENCE [LARGE SCALE GENOMIC DNA]</scope>
    <source>
        <strain evidence="1 2">OS2020-119</strain>
    </source>
</reference>
<gene>
    <name evidence="1" type="ORF">AB9R89_14380</name>
</gene>
<evidence type="ECO:0000313" key="1">
    <source>
        <dbReference type="EMBL" id="MFH7566499.1"/>
    </source>
</evidence>
<dbReference type="EMBL" id="JBGFTR010000032">
    <property type="protein sequence ID" value="MFH7566499.1"/>
    <property type="molecule type" value="Genomic_DNA"/>
</dbReference>
<protein>
    <submittedName>
        <fullName evidence="1">Uncharacterized protein</fullName>
    </submittedName>
</protein>
<accession>A0ABW7P5J0</accession>
<sequence length="325" mass="36337">MAANGHWRLILLSDFQCPEPPASTRLQRGWHKLQRVFGITDESDTNNGSTLPDYAGFNRTPAVKALDHGLKGWPGQTREVRFLLDPPFSATADIARDWAEWRQWPCLQPPTITQLVSADVEAWWQSQQVRGPWLIDDISRYFLRTATGMRFLRCLLMQLVQGAFGTGLVVCNSWTYRFITQGFDPGLSAVYCFAPATPGLLRELGIKGAERQLTRLAARARGNAGVALALWKAELEQQPLPHIPASMHDNEGFVLYALLLHGGLNEAALQQVLPMLAPEQLAASLLRMLVAGLVAREQTRWHISPVAYGEVREFLAGRDHCLDEF</sequence>
<proteinExistence type="predicted"/>
<dbReference type="RefSeq" id="WP_395545885.1">
    <property type="nucleotide sequence ID" value="NZ_CP166302.1"/>
</dbReference>
<comment type="caution">
    <text evidence="1">The sequence shown here is derived from an EMBL/GenBank/DDBJ whole genome shotgun (WGS) entry which is preliminary data.</text>
</comment>
<keyword evidence="2" id="KW-1185">Reference proteome</keyword>
<evidence type="ECO:0000313" key="2">
    <source>
        <dbReference type="Proteomes" id="UP001610706"/>
    </source>
</evidence>
<name>A0ABW7P5J0_9GAMM</name>